<feature type="compositionally biased region" description="Basic and acidic residues" evidence="1">
    <location>
        <begin position="172"/>
        <end position="182"/>
    </location>
</feature>
<feature type="region of interest" description="Disordered" evidence="1">
    <location>
        <begin position="433"/>
        <end position="474"/>
    </location>
</feature>
<evidence type="ECO:0000313" key="3">
    <source>
        <dbReference type="Proteomes" id="UP000604046"/>
    </source>
</evidence>
<comment type="caution">
    <text evidence="2">The sequence shown here is derived from an EMBL/GenBank/DDBJ whole genome shotgun (WGS) entry which is preliminary data.</text>
</comment>
<keyword evidence="3" id="KW-1185">Reference proteome</keyword>
<evidence type="ECO:0000256" key="1">
    <source>
        <dbReference type="SAM" id="MobiDB-lite"/>
    </source>
</evidence>
<dbReference type="EMBL" id="CAJNDS010000768">
    <property type="protein sequence ID" value="CAE7232632.1"/>
    <property type="molecule type" value="Genomic_DNA"/>
</dbReference>
<evidence type="ECO:0000313" key="2">
    <source>
        <dbReference type="EMBL" id="CAE7232632.1"/>
    </source>
</evidence>
<organism evidence="2 3">
    <name type="scientific">Symbiodinium natans</name>
    <dbReference type="NCBI Taxonomy" id="878477"/>
    <lineage>
        <taxon>Eukaryota</taxon>
        <taxon>Sar</taxon>
        <taxon>Alveolata</taxon>
        <taxon>Dinophyceae</taxon>
        <taxon>Suessiales</taxon>
        <taxon>Symbiodiniaceae</taxon>
        <taxon>Symbiodinium</taxon>
    </lineage>
</organism>
<protein>
    <submittedName>
        <fullName evidence="2">Uncharacterized protein</fullName>
    </submittedName>
</protein>
<feature type="region of interest" description="Disordered" evidence="1">
    <location>
        <begin position="162"/>
        <end position="185"/>
    </location>
</feature>
<sequence>MQIFWRHAEAGKLNLNGAGVGCVVFLARSKSEDPANEMAELGEAAGLPWSRWLSLNSACESVISLRSPVAGDESCVNFLRCSVQVLNSTAFMMLSDEPPPYRVENWSPTRTLAVKFRGSHACEVLPPLTWCAFDWPSHSGSDRDRRLVLQDLATHRKEMYEAERVGPSGRPLKLDEGQEVDGKSAPLSEEGYHEVVVLQDTKEMETFVKRVAADMNGSFPNESALEEFLKHFGWEDLRLLRQALIMKHIVPEPKPVLTNEGRQQASICPLTMVSFLKALLSAGGLAATDADISDYVAGCVRLPSLHHLLDELPKLSWVEAQRPLELVYEALLGQREDVDETATVLHLCLRRALLQQEKQQPKSAKQLQSPSLDLRSASKTLARELRAGQGYRTWAELSEQAMRRFLPPEQQPRQRAETADSVQVLGVKRLGIEDGQVSDDEAPGSEDDQETEAPPSQGQEKKSAAGPSGGAGRHLASVGSAIEVQFLELREPRIPSQKVFRACISRAEAFVRRLLAEEGGEVINPAGLLDFAQCFSGELGQPQSFVALHEALLRSPGWARFRHLGRDESWMNLVVPKNHAKG</sequence>
<accession>A0A812KYP8</accession>
<name>A0A812KYP8_9DINO</name>
<dbReference type="AlphaFoldDB" id="A0A812KYP8"/>
<feature type="compositionally biased region" description="Acidic residues" evidence="1">
    <location>
        <begin position="436"/>
        <end position="451"/>
    </location>
</feature>
<reference evidence="2" key="1">
    <citation type="submission" date="2021-02" db="EMBL/GenBank/DDBJ databases">
        <authorList>
            <person name="Dougan E. K."/>
            <person name="Rhodes N."/>
            <person name="Thang M."/>
            <person name="Chan C."/>
        </authorList>
    </citation>
    <scope>NUCLEOTIDE SEQUENCE</scope>
</reference>
<proteinExistence type="predicted"/>
<dbReference type="OrthoDB" id="10530971at2759"/>
<gene>
    <name evidence="2" type="ORF">SNAT2548_LOCUS9647</name>
</gene>
<dbReference type="Proteomes" id="UP000604046">
    <property type="component" value="Unassembled WGS sequence"/>
</dbReference>